<dbReference type="Proteomes" id="UP000298663">
    <property type="component" value="Unassembled WGS sequence"/>
</dbReference>
<dbReference type="OrthoDB" id="422106at2759"/>
<evidence type="ECO:0000256" key="1">
    <source>
        <dbReference type="SAM" id="MobiDB-lite"/>
    </source>
</evidence>
<name>A0A4U5NYE4_STECR</name>
<proteinExistence type="predicted"/>
<protein>
    <submittedName>
        <fullName evidence="2">Uncharacterized protein</fullName>
    </submittedName>
</protein>
<sequence>MGNGQGTPYTREEIHGLYRSLNFDYSRPLSQPKSLLVHIAKGTVVTRDLEWLFSEFNPTVIDNITETTWAVTFGSAYEAAKAVFESTEAMKRVHIDENGEANVSQTEEEKPFVLVDAEKMNVPKGKWRLVTKKLRPEVELVLRFVRSSDFRPRFLRAKAQQQKEGSPELTAPLGRGERIYRGLNIFDEEGEELDWDYEHDTRFFPSVAIPATPTDIPQSLKRPRPVVSEDEMEDLPGASRGRPYLDGGRVKHKGRGQTRFWKKETDRNASKRWAP</sequence>
<gene>
    <name evidence="2" type="ORF">L596_012883</name>
</gene>
<dbReference type="AlphaFoldDB" id="A0A4U5NYE4"/>
<dbReference type="STRING" id="34508.A0A4U5NYE4"/>
<feature type="region of interest" description="Disordered" evidence="1">
    <location>
        <begin position="208"/>
        <end position="275"/>
    </location>
</feature>
<dbReference type="EMBL" id="AZBU02000003">
    <property type="protein sequence ID" value="TKR88677.1"/>
    <property type="molecule type" value="Genomic_DNA"/>
</dbReference>
<evidence type="ECO:0000313" key="3">
    <source>
        <dbReference type="Proteomes" id="UP000298663"/>
    </source>
</evidence>
<accession>A0A4U5NYE4</accession>
<reference evidence="2 3" key="1">
    <citation type="journal article" date="2015" name="Genome Biol.">
        <title>Comparative genomics of Steinernema reveals deeply conserved gene regulatory networks.</title>
        <authorList>
            <person name="Dillman A.R."/>
            <person name="Macchietto M."/>
            <person name="Porter C.F."/>
            <person name="Rogers A."/>
            <person name="Williams B."/>
            <person name="Antoshechkin I."/>
            <person name="Lee M.M."/>
            <person name="Goodwin Z."/>
            <person name="Lu X."/>
            <person name="Lewis E.E."/>
            <person name="Goodrich-Blair H."/>
            <person name="Stock S.P."/>
            <person name="Adams B.J."/>
            <person name="Sternberg P.W."/>
            <person name="Mortazavi A."/>
        </authorList>
    </citation>
    <scope>NUCLEOTIDE SEQUENCE [LARGE SCALE GENOMIC DNA]</scope>
    <source>
        <strain evidence="2 3">ALL</strain>
    </source>
</reference>
<organism evidence="2 3">
    <name type="scientific">Steinernema carpocapsae</name>
    <name type="common">Entomopathogenic nematode</name>
    <dbReference type="NCBI Taxonomy" id="34508"/>
    <lineage>
        <taxon>Eukaryota</taxon>
        <taxon>Metazoa</taxon>
        <taxon>Ecdysozoa</taxon>
        <taxon>Nematoda</taxon>
        <taxon>Chromadorea</taxon>
        <taxon>Rhabditida</taxon>
        <taxon>Tylenchina</taxon>
        <taxon>Panagrolaimomorpha</taxon>
        <taxon>Strongyloidoidea</taxon>
        <taxon>Steinernematidae</taxon>
        <taxon>Steinernema</taxon>
    </lineage>
</organism>
<reference evidence="2 3" key="2">
    <citation type="journal article" date="2019" name="G3 (Bethesda)">
        <title>Hybrid Assembly of the Genome of the Entomopathogenic Nematode Steinernema carpocapsae Identifies the X-Chromosome.</title>
        <authorList>
            <person name="Serra L."/>
            <person name="Macchietto M."/>
            <person name="Macias-Munoz A."/>
            <person name="McGill C.J."/>
            <person name="Rodriguez I.M."/>
            <person name="Rodriguez B."/>
            <person name="Murad R."/>
            <person name="Mortazavi A."/>
        </authorList>
    </citation>
    <scope>NUCLEOTIDE SEQUENCE [LARGE SCALE GENOMIC DNA]</scope>
    <source>
        <strain evidence="2 3">ALL</strain>
    </source>
</reference>
<evidence type="ECO:0000313" key="2">
    <source>
        <dbReference type="EMBL" id="TKR88677.1"/>
    </source>
</evidence>
<comment type="caution">
    <text evidence="2">The sequence shown here is derived from an EMBL/GenBank/DDBJ whole genome shotgun (WGS) entry which is preliminary data.</text>
</comment>
<keyword evidence="3" id="KW-1185">Reference proteome</keyword>